<dbReference type="Proteomes" id="UP000620124">
    <property type="component" value="Unassembled WGS sequence"/>
</dbReference>
<comment type="caution">
    <text evidence="2">The sequence shown here is derived from an EMBL/GenBank/DDBJ whole genome shotgun (WGS) entry which is preliminary data.</text>
</comment>
<dbReference type="InterPro" id="IPR023210">
    <property type="entry name" value="NADP_OxRdtase_dom"/>
</dbReference>
<organism evidence="2 3">
    <name type="scientific">Mycena venus</name>
    <dbReference type="NCBI Taxonomy" id="2733690"/>
    <lineage>
        <taxon>Eukaryota</taxon>
        <taxon>Fungi</taxon>
        <taxon>Dikarya</taxon>
        <taxon>Basidiomycota</taxon>
        <taxon>Agaricomycotina</taxon>
        <taxon>Agaricomycetes</taxon>
        <taxon>Agaricomycetidae</taxon>
        <taxon>Agaricales</taxon>
        <taxon>Marasmiineae</taxon>
        <taxon>Mycenaceae</taxon>
        <taxon>Mycena</taxon>
    </lineage>
</organism>
<dbReference type="Pfam" id="PF00248">
    <property type="entry name" value="Aldo_ket_red"/>
    <property type="match status" value="1"/>
</dbReference>
<dbReference type="GO" id="GO:0016491">
    <property type="term" value="F:oxidoreductase activity"/>
    <property type="evidence" value="ECO:0007669"/>
    <property type="project" value="InterPro"/>
</dbReference>
<dbReference type="AlphaFoldDB" id="A0A8H6XNW4"/>
<feature type="domain" description="NADP-dependent oxidoreductase" evidence="1">
    <location>
        <begin position="16"/>
        <end position="131"/>
    </location>
</feature>
<protein>
    <submittedName>
        <fullName evidence="2">Glycerol 2-dehydrogenase</fullName>
    </submittedName>
</protein>
<dbReference type="InterPro" id="IPR036812">
    <property type="entry name" value="NAD(P)_OxRdtase_dom_sf"/>
</dbReference>
<name>A0A8H6XNW4_9AGAR</name>
<gene>
    <name evidence="2" type="ORF">MVEN_01637800</name>
</gene>
<proteinExistence type="predicted"/>
<keyword evidence="3" id="KW-1185">Reference proteome</keyword>
<sequence>MLTLRPTLILYKRRWHHYKYVERSFNESLRRLGVDYVDLYLMHWPQALEYPTGYDLPSKVEEVFGGFQVLETPTFNDTWAEFERLHASGKSRAIGVSNFSIKTLEQLFKTAKIVPAVNQVEMHPYFADTELLL</sequence>
<evidence type="ECO:0000313" key="2">
    <source>
        <dbReference type="EMBL" id="KAF7344768.1"/>
    </source>
</evidence>
<evidence type="ECO:0000259" key="1">
    <source>
        <dbReference type="Pfam" id="PF00248"/>
    </source>
</evidence>
<dbReference type="PANTHER" id="PTHR11732">
    <property type="entry name" value="ALDO/KETO REDUCTASE"/>
    <property type="match status" value="1"/>
</dbReference>
<dbReference type="EMBL" id="JACAZI010000014">
    <property type="protein sequence ID" value="KAF7344768.1"/>
    <property type="molecule type" value="Genomic_DNA"/>
</dbReference>
<evidence type="ECO:0000313" key="3">
    <source>
        <dbReference type="Proteomes" id="UP000620124"/>
    </source>
</evidence>
<dbReference type="SUPFAM" id="SSF51430">
    <property type="entry name" value="NAD(P)-linked oxidoreductase"/>
    <property type="match status" value="1"/>
</dbReference>
<reference evidence="2" key="1">
    <citation type="submission" date="2020-05" db="EMBL/GenBank/DDBJ databases">
        <title>Mycena genomes resolve the evolution of fungal bioluminescence.</title>
        <authorList>
            <person name="Tsai I.J."/>
        </authorList>
    </citation>
    <scope>NUCLEOTIDE SEQUENCE</scope>
    <source>
        <strain evidence="2">CCC161011</strain>
    </source>
</reference>
<dbReference type="Gene3D" id="3.20.20.100">
    <property type="entry name" value="NADP-dependent oxidoreductase domain"/>
    <property type="match status" value="1"/>
</dbReference>
<dbReference type="InterPro" id="IPR018170">
    <property type="entry name" value="Aldo/ket_reductase_CS"/>
</dbReference>
<accession>A0A8H6XNW4</accession>
<dbReference type="InterPro" id="IPR020471">
    <property type="entry name" value="AKR"/>
</dbReference>
<dbReference type="PROSITE" id="PS00062">
    <property type="entry name" value="ALDOKETO_REDUCTASE_2"/>
    <property type="match status" value="1"/>
</dbReference>
<dbReference type="OrthoDB" id="416253at2759"/>
<dbReference type="PRINTS" id="PR00069">
    <property type="entry name" value="ALDKETRDTASE"/>
</dbReference>